<gene>
    <name evidence="11" type="ORF">AAH17_05880</name>
    <name evidence="12" type="ORF">AAH24_06860</name>
    <name evidence="10" type="ORF">BVH53_05140</name>
</gene>
<dbReference type="PANTHER" id="PTHR30489">
    <property type="entry name" value="LIPOPROTEIN-RELEASING SYSTEM TRANSMEMBRANE PROTEIN LOLE"/>
    <property type="match status" value="1"/>
</dbReference>
<keyword evidence="6 7" id="KW-0472">Membrane</keyword>
<dbReference type="GO" id="GO:0044874">
    <property type="term" value="P:lipoprotein localization to outer membrane"/>
    <property type="evidence" value="ECO:0007669"/>
    <property type="project" value="TreeGrafter"/>
</dbReference>
<proteinExistence type="inferred from homology"/>
<dbReference type="RefSeq" id="WP_002848871.1">
    <property type="nucleotide sequence ID" value="NZ_AABUZP020000044.1"/>
</dbReference>
<evidence type="ECO:0000259" key="9">
    <source>
        <dbReference type="Pfam" id="PF12704"/>
    </source>
</evidence>
<feature type="domain" description="ABC3 transporter permease C-terminal" evidence="8">
    <location>
        <begin position="256"/>
        <end position="369"/>
    </location>
</feature>
<evidence type="ECO:0000256" key="7">
    <source>
        <dbReference type="SAM" id="Phobius"/>
    </source>
</evidence>
<sequence>MVENRAFFRKIIFKSIANSAVRSFVIFISILLGSAVCAAFINIYADIDKKVTSELNSYGPNVIISPLSLENGYIKMADLDAKLSGIKELKAKNEYLFGSVNIGVTRAVIMGVNFSNLKEIMPFLDIKSGEFINIDFDDKNALIGEDLAKLTGVKVGDIIEISSPNSNEVYKVRIKGIVYDGQKEDSLLLISLSLAQEILDKPNLINYAEAAISGSYDSIKSLCSSLSTSEFKFEVISKVSKAQGQILDKIKLLMALIGVTILFITSVCINTSLSSILLSKIKEFALIRAIGASKRDVLKIIFSEILVISIAGSFLGALVGYLLAIFLGNLIFSSGVDFRFVSLVVSVILSLVFAFIASYYPVKKALNQNLADLLRE</sequence>
<dbReference type="EMBL" id="AACCXK010000008">
    <property type="protein sequence ID" value="EAK0453187.1"/>
    <property type="molecule type" value="Genomic_DNA"/>
</dbReference>
<feature type="transmembrane region" description="Helical" evidence="7">
    <location>
        <begin position="300"/>
        <end position="328"/>
    </location>
</feature>
<name>A0A5L4IRB1_CAMFE</name>
<evidence type="ECO:0000256" key="6">
    <source>
        <dbReference type="ARBA" id="ARBA00023136"/>
    </source>
</evidence>
<evidence type="ECO:0000256" key="3">
    <source>
        <dbReference type="ARBA" id="ARBA00022475"/>
    </source>
</evidence>
<comment type="subcellular location">
    <subcellularLocation>
        <location evidence="1">Cell membrane</location>
        <topology evidence="1">Multi-pass membrane protein</topology>
    </subcellularLocation>
</comment>
<dbReference type="GO" id="GO:0098797">
    <property type="term" value="C:plasma membrane protein complex"/>
    <property type="evidence" value="ECO:0007669"/>
    <property type="project" value="TreeGrafter"/>
</dbReference>
<dbReference type="Pfam" id="PF02687">
    <property type="entry name" value="FtsX"/>
    <property type="match status" value="1"/>
</dbReference>
<evidence type="ECO:0000313" key="12">
    <source>
        <dbReference type="EMBL" id="EAK0469075.1"/>
    </source>
</evidence>
<evidence type="ECO:0000256" key="4">
    <source>
        <dbReference type="ARBA" id="ARBA00022692"/>
    </source>
</evidence>
<dbReference type="InterPro" id="IPR003838">
    <property type="entry name" value="ABC3_permease_C"/>
</dbReference>
<reference evidence="12 13" key="1">
    <citation type="submission" date="2018-05" db="EMBL/GenBank/DDBJ databases">
        <authorList>
            <consortium name="PulseNet: The National Subtyping Network for Foodborne Disease Surveillance"/>
            <person name="Tarr C.L."/>
            <person name="Trees E."/>
            <person name="Katz L.S."/>
            <person name="Carleton-Romer H.A."/>
            <person name="Stroika S."/>
            <person name="Kucerova Z."/>
            <person name="Roache K.F."/>
            <person name="Sabol A.L."/>
            <person name="Besser J."/>
            <person name="Gerner-Smidt P."/>
        </authorList>
    </citation>
    <scope>NUCLEOTIDE SEQUENCE</scope>
    <source>
        <strain evidence="11">2014D-0197</strain>
        <strain evidence="10 13">2016D-0221</strain>
        <strain evidence="12">D4313</strain>
    </source>
</reference>
<evidence type="ECO:0000313" key="11">
    <source>
        <dbReference type="EMBL" id="EAK0453187.1"/>
    </source>
</evidence>
<keyword evidence="3" id="KW-1003">Cell membrane</keyword>
<protein>
    <submittedName>
        <fullName evidence="12">ABC transporter permease</fullName>
    </submittedName>
</protein>
<evidence type="ECO:0000259" key="8">
    <source>
        <dbReference type="Pfam" id="PF02687"/>
    </source>
</evidence>
<feature type="transmembrane region" description="Helical" evidence="7">
    <location>
        <begin position="252"/>
        <end position="279"/>
    </location>
</feature>
<dbReference type="EMBL" id="AABQDW010000007">
    <property type="protein sequence ID" value="EAI5408083.1"/>
    <property type="molecule type" value="Genomic_DNA"/>
</dbReference>
<feature type="domain" description="MacB-like periplasmic core" evidence="9">
    <location>
        <begin position="23"/>
        <end position="199"/>
    </location>
</feature>
<evidence type="ECO:0000256" key="2">
    <source>
        <dbReference type="ARBA" id="ARBA00005236"/>
    </source>
</evidence>
<dbReference type="AlphaFoldDB" id="A0A5L4IRB1"/>
<evidence type="ECO:0000313" key="10">
    <source>
        <dbReference type="EMBL" id="EAI5408083.1"/>
    </source>
</evidence>
<feature type="transmembrane region" description="Helical" evidence="7">
    <location>
        <begin position="21"/>
        <end position="45"/>
    </location>
</feature>
<dbReference type="InterPro" id="IPR051447">
    <property type="entry name" value="Lipoprotein-release_system"/>
</dbReference>
<comment type="caution">
    <text evidence="12">The sequence shown here is derived from an EMBL/GenBank/DDBJ whole genome shotgun (WGS) entry which is preliminary data.</text>
</comment>
<dbReference type="EMBL" id="AACCXM010000005">
    <property type="protein sequence ID" value="EAK0469075.1"/>
    <property type="molecule type" value="Genomic_DNA"/>
</dbReference>
<keyword evidence="4 7" id="KW-0812">Transmembrane</keyword>
<organism evidence="12">
    <name type="scientific">Campylobacter fetus</name>
    <dbReference type="NCBI Taxonomy" id="196"/>
    <lineage>
        <taxon>Bacteria</taxon>
        <taxon>Pseudomonadati</taxon>
        <taxon>Campylobacterota</taxon>
        <taxon>Epsilonproteobacteria</taxon>
        <taxon>Campylobacterales</taxon>
        <taxon>Campylobacteraceae</taxon>
        <taxon>Campylobacter</taxon>
    </lineage>
</organism>
<evidence type="ECO:0000256" key="5">
    <source>
        <dbReference type="ARBA" id="ARBA00022989"/>
    </source>
</evidence>
<keyword evidence="5 7" id="KW-1133">Transmembrane helix</keyword>
<evidence type="ECO:0000313" key="13">
    <source>
        <dbReference type="Proteomes" id="UP000557842"/>
    </source>
</evidence>
<dbReference type="InterPro" id="IPR025857">
    <property type="entry name" value="MacB_PCD"/>
</dbReference>
<dbReference type="Pfam" id="PF12704">
    <property type="entry name" value="MacB_PCD"/>
    <property type="match status" value="1"/>
</dbReference>
<dbReference type="PANTHER" id="PTHR30489:SF0">
    <property type="entry name" value="LIPOPROTEIN-RELEASING SYSTEM TRANSMEMBRANE PROTEIN LOLE"/>
    <property type="match status" value="1"/>
</dbReference>
<feature type="transmembrane region" description="Helical" evidence="7">
    <location>
        <begin position="340"/>
        <end position="360"/>
    </location>
</feature>
<comment type="similarity">
    <text evidence="2">Belongs to the ABC-4 integral membrane protein family. LolC/E subfamily.</text>
</comment>
<accession>A0A5L4IRB1</accession>
<evidence type="ECO:0000256" key="1">
    <source>
        <dbReference type="ARBA" id="ARBA00004651"/>
    </source>
</evidence>
<dbReference type="Proteomes" id="UP000557842">
    <property type="component" value="Unassembled WGS sequence"/>
</dbReference>